<dbReference type="Proteomes" id="UP000615593">
    <property type="component" value="Unassembled WGS sequence"/>
</dbReference>
<dbReference type="NCBIfam" id="TIGR03562">
    <property type="entry name" value="osmo_induc_OsmC"/>
    <property type="match status" value="1"/>
</dbReference>
<dbReference type="Gene3D" id="3.30.300.20">
    <property type="match status" value="1"/>
</dbReference>
<dbReference type="PANTHER" id="PTHR42830">
    <property type="entry name" value="OSMOTICALLY INDUCIBLE FAMILY PROTEIN"/>
    <property type="match status" value="1"/>
</dbReference>
<dbReference type="InterPro" id="IPR052707">
    <property type="entry name" value="OsmC_Ohr_Peroxiredoxin"/>
</dbReference>
<dbReference type="RefSeq" id="WP_027884470.1">
    <property type="nucleotide sequence ID" value="NZ_BMWY01000005.1"/>
</dbReference>
<dbReference type="GeneID" id="94369584"/>
<proteinExistence type="predicted"/>
<evidence type="ECO:0000313" key="2">
    <source>
        <dbReference type="Proteomes" id="UP000615593"/>
    </source>
</evidence>
<keyword evidence="2" id="KW-1185">Reference proteome</keyword>
<dbReference type="SUPFAM" id="SSF82784">
    <property type="entry name" value="OsmC-like"/>
    <property type="match status" value="1"/>
</dbReference>
<dbReference type="PANTHER" id="PTHR42830:SF1">
    <property type="entry name" value="OSMOTICALLY INDUCIBLE FAMILY PROTEIN"/>
    <property type="match status" value="1"/>
</dbReference>
<dbReference type="InterPro" id="IPR019904">
    <property type="entry name" value="Peroxiredoxin_OsmC"/>
</dbReference>
<name>A0ABQ3BXI0_9FLAO</name>
<dbReference type="EMBL" id="BMWY01000005">
    <property type="protein sequence ID" value="GGZ57833.1"/>
    <property type="molecule type" value="Genomic_DNA"/>
</dbReference>
<evidence type="ECO:0000313" key="1">
    <source>
        <dbReference type="EMBL" id="GGZ57833.1"/>
    </source>
</evidence>
<organism evidence="1 2">
    <name type="scientific">Mesonia mobilis</name>
    <dbReference type="NCBI Taxonomy" id="369791"/>
    <lineage>
        <taxon>Bacteria</taxon>
        <taxon>Pseudomonadati</taxon>
        <taxon>Bacteroidota</taxon>
        <taxon>Flavobacteriia</taxon>
        <taxon>Flavobacteriales</taxon>
        <taxon>Flavobacteriaceae</taxon>
        <taxon>Mesonia</taxon>
    </lineage>
</organism>
<dbReference type="InterPro" id="IPR003718">
    <property type="entry name" value="OsmC/Ohr_fam"/>
</dbReference>
<sequence>MIRKATAVWQGTLKEGKGNLSTESEILDETQYSYKTRFENGNGTNPEELIGAAHSGCFTMQLSAFLAEQDFPAEKLETKSEVTFEDGAISKSHLILTAKVPNISEEKFKEIATKAKESCPVSKLLDTEITLDYTLN</sequence>
<comment type="caution">
    <text evidence="1">The sequence shown here is derived from an EMBL/GenBank/DDBJ whole genome shotgun (WGS) entry which is preliminary data.</text>
</comment>
<gene>
    <name evidence="1" type="primary">osmC</name>
    <name evidence="1" type="ORF">GCM10008088_19190</name>
</gene>
<accession>A0ABQ3BXI0</accession>
<dbReference type="InterPro" id="IPR036102">
    <property type="entry name" value="OsmC/Ohrsf"/>
</dbReference>
<reference evidence="2" key="1">
    <citation type="journal article" date="2019" name="Int. J. Syst. Evol. Microbiol.">
        <title>The Global Catalogue of Microorganisms (GCM) 10K type strain sequencing project: providing services to taxonomists for standard genome sequencing and annotation.</title>
        <authorList>
            <consortium name="The Broad Institute Genomics Platform"/>
            <consortium name="The Broad Institute Genome Sequencing Center for Infectious Disease"/>
            <person name="Wu L."/>
            <person name="Ma J."/>
        </authorList>
    </citation>
    <scope>NUCLEOTIDE SEQUENCE [LARGE SCALE GENOMIC DNA]</scope>
    <source>
        <strain evidence="2">KCTC 12708</strain>
    </source>
</reference>
<dbReference type="Pfam" id="PF02566">
    <property type="entry name" value="OsmC"/>
    <property type="match status" value="1"/>
</dbReference>
<protein>
    <submittedName>
        <fullName evidence="1">Osmotically inducible protein OsmC</fullName>
    </submittedName>
</protein>
<dbReference type="InterPro" id="IPR015946">
    <property type="entry name" value="KH_dom-like_a/b"/>
</dbReference>